<evidence type="ECO:0000313" key="5">
    <source>
        <dbReference type="Proteomes" id="UP000297940"/>
    </source>
</evidence>
<dbReference type="Pfam" id="PF07719">
    <property type="entry name" value="TPR_2"/>
    <property type="match status" value="1"/>
</dbReference>
<comment type="caution">
    <text evidence="4">The sequence shown here is derived from an EMBL/GenBank/DDBJ whole genome shotgun (WGS) entry which is preliminary data.</text>
</comment>
<keyword evidence="2 3" id="KW-0802">TPR repeat</keyword>
<dbReference type="PANTHER" id="PTHR44858:SF1">
    <property type="entry name" value="UDP-N-ACETYLGLUCOSAMINE--PEPTIDE N-ACETYLGLUCOSAMINYLTRANSFERASE SPINDLY-RELATED"/>
    <property type="match status" value="1"/>
</dbReference>
<protein>
    <submittedName>
        <fullName evidence="4">Tetratricopeptide repeat protein</fullName>
    </submittedName>
</protein>
<sequence length="346" mass="40085">MNKRILGIIIGFVISINAISADSIEEDPKDIFYTGLAMRIQKTGIFHINMVHLSESYPDTIYGKFASGYLSQTKQNYKECIKNLESVTKSKPISDFRLVNEAYFYMGICNYDLGNFDLAIKDYTKSISTDNKNSSTENFLNSILERAKTYNRIRKYDLAKNDISAAIQKIENEPQYDKYYNLEQLHVDRIALNTTLNNHKDSILDCDWLINNSKEKKDIGYLYRGQIKYKLLKDYDSGFADYKKAFEINPNNFAAIANIIEVLNARKEYEEIPSYLTHALKIKPNLGVLYYSRGYFLEQLKNRKEACNDMTESLKYSSQNVDRDSEGFYNFDHIPSARSFINSLCK</sequence>
<name>A0ABY2NYZ4_9LEPT</name>
<dbReference type="PANTHER" id="PTHR44858">
    <property type="entry name" value="TETRATRICOPEPTIDE REPEAT PROTEIN 6"/>
    <property type="match status" value="1"/>
</dbReference>
<accession>A0ABY2NYZ4</accession>
<dbReference type="InterPro" id="IPR011990">
    <property type="entry name" value="TPR-like_helical_dom_sf"/>
</dbReference>
<dbReference type="InterPro" id="IPR050498">
    <property type="entry name" value="Ycf3"/>
</dbReference>
<dbReference type="EMBL" id="RQHK01000015">
    <property type="protein sequence ID" value="TGM74284.1"/>
    <property type="molecule type" value="Genomic_DNA"/>
</dbReference>
<dbReference type="Pfam" id="PF13181">
    <property type="entry name" value="TPR_8"/>
    <property type="match status" value="2"/>
</dbReference>
<dbReference type="InterPro" id="IPR013105">
    <property type="entry name" value="TPR_2"/>
</dbReference>
<evidence type="ECO:0000256" key="1">
    <source>
        <dbReference type="ARBA" id="ARBA00022737"/>
    </source>
</evidence>
<keyword evidence="5" id="KW-1185">Reference proteome</keyword>
<dbReference type="Proteomes" id="UP000297940">
    <property type="component" value="Unassembled WGS sequence"/>
</dbReference>
<evidence type="ECO:0000256" key="3">
    <source>
        <dbReference type="PROSITE-ProRule" id="PRU00339"/>
    </source>
</evidence>
<feature type="repeat" description="TPR" evidence="3">
    <location>
        <begin position="100"/>
        <end position="133"/>
    </location>
</feature>
<proteinExistence type="predicted"/>
<gene>
    <name evidence="4" type="ORF">EHR01_12340</name>
</gene>
<dbReference type="InterPro" id="IPR019734">
    <property type="entry name" value="TPR_rpt"/>
</dbReference>
<dbReference type="PROSITE" id="PS50005">
    <property type="entry name" value="TPR"/>
    <property type="match status" value="1"/>
</dbReference>
<dbReference type="Gene3D" id="1.25.40.10">
    <property type="entry name" value="Tetratricopeptide repeat domain"/>
    <property type="match status" value="3"/>
</dbReference>
<dbReference type="SMART" id="SM00028">
    <property type="entry name" value="TPR"/>
    <property type="match status" value="4"/>
</dbReference>
<reference evidence="5" key="1">
    <citation type="journal article" date="2019" name="PLoS Negl. Trop. Dis.">
        <title>Revisiting the worldwide diversity of Leptospira species in the environment.</title>
        <authorList>
            <person name="Vincent A.T."/>
            <person name="Schiettekatte O."/>
            <person name="Bourhy P."/>
            <person name="Veyrier F.J."/>
            <person name="Picardeau M."/>
        </authorList>
    </citation>
    <scope>NUCLEOTIDE SEQUENCE [LARGE SCALE GENOMIC DNA]</scope>
    <source>
        <strain evidence="5">201601298</strain>
    </source>
</reference>
<dbReference type="SUPFAM" id="SSF48452">
    <property type="entry name" value="TPR-like"/>
    <property type="match status" value="2"/>
</dbReference>
<keyword evidence="1" id="KW-0677">Repeat</keyword>
<evidence type="ECO:0000313" key="4">
    <source>
        <dbReference type="EMBL" id="TGM74284.1"/>
    </source>
</evidence>
<organism evidence="4 5">
    <name type="scientific">Leptospira mtsangambouensis</name>
    <dbReference type="NCBI Taxonomy" id="2484912"/>
    <lineage>
        <taxon>Bacteria</taxon>
        <taxon>Pseudomonadati</taxon>
        <taxon>Spirochaetota</taxon>
        <taxon>Spirochaetia</taxon>
        <taxon>Leptospirales</taxon>
        <taxon>Leptospiraceae</taxon>
        <taxon>Leptospira</taxon>
    </lineage>
</organism>
<dbReference type="RefSeq" id="WP_135695051.1">
    <property type="nucleotide sequence ID" value="NZ_RQHK01000015.1"/>
</dbReference>
<evidence type="ECO:0000256" key="2">
    <source>
        <dbReference type="ARBA" id="ARBA00022803"/>
    </source>
</evidence>